<sequence>MALRIDLRDNWTLRAVGGERVPTAVATAEIPARTPGCVHTDLLAADLIPDPYLDANENELSWIGRTDWRYSTAFTSDTLTGAERVDLVCEGLDTVADLVVNGHQVGSTRNMHRSYRFDITPVVRETNNTLDITFGSAYRYAEAVRDELGDRPCAYPEPFAFIRKMACNFGWDWGPTLVTAGIWRPLWLHAWSTARLAQVRPEITVTTGPDGRAHGQVVLHVDVERTDSGTATPLTLAVEVAGVRQEVTVAPGETAARVELTVPDPRLWWPRGYGEAALYPLALTLTAAGEELDTWQRDIGFRAVELDTRPDGDGARFALIVNGTPILVKGANWIPDDCFPHRVDRDRYSRRIDQAIDAGMNLLRIWGGGRYESEDFYELCDRRGVLVWQDFLFACAAYPEESPIAEEVEAEARDNVVRLAAYPSLVLWNGNNENIWGHADWGWREELGDLSWGEDYYLRMLPRVVAELDPTRPYWPGSPYSGHGEIHPNDERHGPMHIWDVWNERDYTRYLDYRPRFVAEFGFQAPPTYATLRRSVSDTPLRPDSPGMLHHQKAEDGNGKLARGLAHHFPTPADFDDWHYLTQVNQARAITLGIEHFRAQWPDCTGAVVWQLNDCWPVTSWAAVDGDARRKPLWYALRRVFRDRWLGLCRDTDGVVLVVSNDTDREWSGTVTLSRRGFDSDSGGPGTETTQEFRVEPRGMWRLPVPAAIAAAQRPESELITADTNSGERALWFFAEDIELAYPAPDFEAKVDTTALGGNDLKVTVTARSLLRDLSLFPDRLDPAVEADDMLVTLLPGESHTFTVRGGGGLDPEAVVAPPVLRCVNEAVRTARQAPHPAS</sequence>
<dbReference type="InterPro" id="IPR017853">
    <property type="entry name" value="GH"/>
</dbReference>
<dbReference type="Gene3D" id="2.60.40.10">
    <property type="entry name" value="Immunoglobulins"/>
    <property type="match status" value="1"/>
</dbReference>
<dbReference type="PANTHER" id="PTHR43730">
    <property type="entry name" value="BETA-MANNOSIDASE"/>
    <property type="match status" value="1"/>
</dbReference>
<dbReference type="SUPFAM" id="SSF49303">
    <property type="entry name" value="beta-Galactosidase/glucuronidase domain"/>
    <property type="match status" value="1"/>
</dbReference>
<dbReference type="InterPro" id="IPR036156">
    <property type="entry name" value="Beta-gal/glucu_dom_sf"/>
</dbReference>
<dbReference type="Pfam" id="PF22666">
    <property type="entry name" value="Glyco_hydro_2_N2"/>
    <property type="match status" value="1"/>
</dbReference>
<organism evidence="8 9">
    <name type="scientific">Salinactinospora qingdaonensis</name>
    <dbReference type="NCBI Taxonomy" id="702744"/>
    <lineage>
        <taxon>Bacteria</taxon>
        <taxon>Bacillati</taxon>
        <taxon>Actinomycetota</taxon>
        <taxon>Actinomycetes</taxon>
        <taxon>Streptosporangiales</taxon>
        <taxon>Nocardiopsidaceae</taxon>
        <taxon>Salinactinospora</taxon>
    </lineage>
</organism>
<dbReference type="InterPro" id="IPR013783">
    <property type="entry name" value="Ig-like_fold"/>
</dbReference>
<dbReference type="EMBL" id="BAABDD010000005">
    <property type="protein sequence ID" value="GAA3734806.1"/>
    <property type="molecule type" value="Genomic_DNA"/>
</dbReference>
<keyword evidence="9" id="KW-1185">Reference proteome</keyword>
<comment type="similarity">
    <text evidence="2">Belongs to the glycosyl hydrolase 2 family.</text>
</comment>
<feature type="domain" description="Glycoside hydrolase family 2 immunoglobulin-like beta-sandwich" evidence="6">
    <location>
        <begin position="236"/>
        <end position="302"/>
    </location>
</feature>
<dbReference type="InterPro" id="IPR054593">
    <property type="entry name" value="Beta-mannosidase-like_N2"/>
</dbReference>
<evidence type="ECO:0000256" key="3">
    <source>
        <dbReference type="ARBA" id="ARBA00012754"/>
    </source>
</evidence>
<dbReference type="PANTHER" id="PTHR43730:SF1">
    <property type="entry name" value="BETA-MANNOSIDASE"/>
    <property type="match status" value="1"/>
</dbReference>
<evidence type="ECO:0000256" key="5">
    <source>
        <dbReference type="ARBA" id="ARBA00023295"/>
    </source>
</evidence>
<comment type="catalytic activity">
    <reaction evidence="1">
        <text>Hydrolysis of terminal, non-reducing beta-D-mannose residues in beta-D-mannosides.</text>
        <dbReference type="EC" id="3.2.1.25"/>
    </reaction>
</comment>
<evidence type="ECO:0000256" key="1">
    <source>
        <dbReference type="ARBA" id="ARBA00000829"/>
    </source>
</evidence>
<accession>A0ABP7FAC6</accession>
<protein>
    <recommendedName>
        <fullName evidence="3">beta-mannosidase</fullName>
        <ecNumber evidence="3">3.2.1.25</ecNumber>
    </recommendedName>
</protein>
<dbReference type="InterPro" id="IPR006102">
    <property type="entry name" value="Ig-like_GH2"/>
</dbReference>
<evidence type="ECO:0000313" key="9">
    <source>
        <dbReference type="Proteomes" id="UP001500908"/>
    </source>
</evidence>
<dbReference type="RefSeq" id="WP_344968539.1">
    <property type="nucleotide sequence ID" value="NZ_BAABDD010000005.1"/>
</dbReference>
<proteinExistence type="inferred from homology"/>
<dbReference type="Pfam" id="PF00703">
    <property type="entry name" value="Glyco_hydro_2"/>
    <property type="match status" value="1"/>
</dbReference>
<dbReference type="Gene3D" id="3.20.20.80">
    <property type="entry name" value="Glycosidases"/>
    <property type="match status" value="1"/>
</dbReference>
<dbReference type="InterPro" id="IPR008979">
    <property type="entry name" value="Galactose-bd-like_sf"/>
</dbReference>
<dbReference type="InterPro" id="IPR050887">
    <property type="entry name" value="Beta-mannosidase_GH2"/>
</dbReference>
<keyword evidence="5" id="KW-0326">Glycosidase</keyword>
<dbReference type="Gene3D" id="2.60.120.260">
    <property type="entry name" value="Galactose-binding domain-like"/>
    <property type="match status" value="1"/>
</dbReference>
<evidence type="ECO:0000259" key="6">
    <source>
        <dbReference type="Pfam" id="PF00703"/>
    </source>
</evidence>
<comment type="caution">
    <text evidence="8">The sequence shown here is derived from an EMBL/GenBank/DDBJ whole genome shotgun (WGS) entry which is preliminary data.</text>
</comment>
<reference evidence="9" key="1">
    <citation type="journal article" date="2019" name="Int. J. Syst. Evol. Microbiol.">
        <title>The Global Catalogue of Microorganisms (GCM) 10K type strain sequencing project: providing services to taxonomists for standard genome sequencing and annotation.</title>
        <authorList>
            <consortium name="The Broad Institute Genomics Platform"/>
            <consortium name="The Broad Institute Genome Sequencing Center for Infectious Disease"/>
            <person name="Wu L."/>
            <person name="Ma J."/>
        </authorList>
    </citation>
    <scope>NUCLEOTIDE SEQUENCE [LARGE SCALE GENOMIC DNA]</scope>
    <source>
        <strain evidence="9">JCM 17137</strain>
    </source>
</reference>
<feature type="domain" description="Beta-mannosidase-like galactose-binding" evidence="7">
    <location>
        <begin position="11"/>
        <end position="184"/>
    </location>
</feature>
<dbReference type="SUPFAM" id="SSF49785">
    <property type="entry name" value="Galactose-binding domain-like"/>
    <property type="match status" value="1"/>
</dbReference>
<evidence type="ECO:0000256" key="4">
    <source>
        <dbReference type="ARBA" id="ARBA00022801"/>
    </source>
</evidence>
<evidence type="ECO:0000256" key="2">
    <source>
        <dbReference type="ARBA" id="ARBA00007401"/>
    </source>
</evidence>
<dbReference type="Proteomes" id="UP001500908">
    <property type="component" value="Unassembled WGS sequence"/>
</dbReference>
<dbReference type="EC" id="3.2.1.25" evidence="3"/>
<dbReference type="SUPFAM" id="SSF51445">
    <property type="entry name" value="(Trans)glycosidases"/>
    <property type="match status" value="1"/>
</dbReference>
<keyword evidence="4 8" id="KW-0378">Hydrolase</keyword>
<gene>
    <name evidence="8" type="ORF">GCM10022402_13760</name>
</gene>
<evidence type="ECO:0000313" key="8">
    <source>
        <dbReference type="EMBL" id="GAA3734806.1"/>
    </source>
</evidence>
<evidence type="ECO:0000259" key="7">
    <source>
        <dbReference type="Pfam" id="PF22666"/>
    </source>
</evidence>
<name>A0ABP7FAC6_9ACTN</name>
<dbReference type="GO" id="GO:0016787">
    <property type="term" value="F:hydrolase activity"/>
    <property type="evidence" value="ECO:0007669"/>
    <property type="project" value="UniProtKB-KW"/>
</dbReference>